<dbReference type="EMBL" id="LUUJ01000008">
    <property type="protein sequence ID" value="OAI20880.1"/>
    <property type="molecule type" value="Genomic_DNA"/>
</dbReference>
<dbReference type="GO" id="GO:0003723">
    <property type="term" value="F:RNA binding"/>
    <property type="evidence" value="ECO:0007669"/>
    <property type="project" value="UniProtKB-KW"/>
</dbReference>
<evidence type="ECO:0000256" key="5">
    <source>
        <dbReference type="SAM" id="MobiDB-lite"/>
    </source>
</evidence>
<evidence type="ECO:0000313" key="6">
    <source>
        <dbReference type="EMBL" id="OAI20880.1"/>
    </source>
</evidence>
<evidence type="ECO:0000256" key="2">
    <source>
        <dbReference type="ARBA" id="ARBA00016109"/>
    </source>
</evidence>
<organism evidence="6 7">
    <name type="scientific">Methylomonas koyamae</name>
    <dbReference type="NCBI Taxonomy" id="702114"/>
    <lineage>
        <taxon>Bacteria</taxon>
        <taxon>Pseudomonadati</taxon>
        <taxon>Pseudomonadota</taxon>
        <taxon>Gammaproteobacteria</taxon>
        <taxon>Methylococcales</taxon>
        <taxon>Methylococcaceae</taxon>
        <taxon>Methylomonas</taxon>
    </lineage>
</organism>
<gene>
    <name evidence="6" type="ORF">A1507_22485</name>
</gene>
<protein>
    <recommendedName>
        <fullName evidence="2">CRISPR system Cms protein Csm4</fullName>
    </recommendedName>
</protein>
<dbReference type="InterPro" id="IPR005510">
    <property type="entry name" value="Csm4"/>
</dbReference>
<keyword evidence="4" id="KW-0051">Antiviral defense</keyword>
<evidence type="ECO:0000256" key="1">
    <source>
        <dbReference type="ARBA" id="ARBA00005772"/>
    </source>
</evidence>
<sequence>MQSFSVTLRPLSAFATPMKGDTLFGQLCWAIRNRLGEAHLNDCLEGYTQNWPFAVISDAFPQGFLLLPKLPGHWFRPITGADRKAVKKRCWLPVNAISAPLPDWLHHAVDAKTLAGNMCGSDAPSQSKPSTLSEKHPQPHNTINRQSNTTGKDGFAPYSVEQEWFIPGMAWTVYVLLDTQRLNAEDCKQCLQDIGDIGFGRDASIGLGKFSVASFDPMPLPSQASANACLTLAPCAPQGRGFDGKNSFYQLFTRFGRHGDIAVHQAGKPFKNPLLLAQTSAVFATQPPESGFIGQGIGGNGELSKTLKATVHQGYAPVIGIDLDRSDASRDSDSTRF</sequence>
<keyword evidence="3" id="KW-0694">RNA-binding</keyword>
<reference evidence="6 7" key="1">
    <citation type="submission" date="2016-03" db="EMBL/GenBank/DDBJ databases">
        <authorList>
            <person name="Ploux O."/>
        </authorList>
    </citation>
    <scope>NUCLEOTIDE SEQUENCE [LARGE SCALE GENOMIC DNA]</scope>
    <source>
        <strain evidence="6 7">R-45378</strain>
    </source>
</reference>
<dbReference type="Proteomes" id="UP000077857">
    <property type="component" value="Unassembled WGS sequence"/>
</dbReference>
<dbReference type="OrthoDB" id="9790529at2"/>
<comment type="similarity">
    <text evidence="1">Belongs to the CRISPR-associated Csm4 family.</text>
</comment>
<name>A0A177NUW5_9GAMM</name>
<proteinExistence type="inferred from homology"/>
<feature type="compositionally biased region" description="Polar residues" evidence="5">
    <location>
        <begin position="139"/>
        <end position="151"/>
    </location>
</feature>
<feature type="region of interest" description="Disordered" evidence="5">
    <location>
        <begin position="119"/>
        <end position="152"/>
    </location>
</feature>
<dbReference type="AlphaFoldDB" id="A0A177NUW5"/>
<dbReference type="GO" id="GO:0051607">
    <property type="term" value="P:defense response to virus"/>
    <property type="evidence" value="ECO:0007669"/>
    <property type="project" value="UniProtKB-KW"/>
</dbReference>
<accession>A0A177NUW5</accession>
<evidence type="ECO:0000256" key="4">
    <source>
        <dbReference type="ARBA" id="ARBA00023118"/>
    </source>
</evidence>
<evidence type="ECO:0000313" key="7">
    <source>
        <dbReference type="Proteomes" id="UP000077857"/>
    </source>
</evidence>
<dbReference type="NCBIfam" id="TIGR01903">
    <property type="entry name" value="cas5_csm4"/>
    <property type="match status" value="1"/>
</dbReference>
<feature type="compositionally biased region" description="Polar residues" evidence="5">
    <location>
        <begin position="123"/>
        <end position="132"/>
    </location>
</feature>
<comment type="caution">
    <text evidence="6">The sequence shown here is derived from an EMBL/GenBank/DDBJ whole genome shotgun (WGS) entry which is preliminary data.</text>
</comment>
<evidence type="ECO:0000256" key="3">
    <source>
        <dbReference type="ARBA" id="ARBA00022884"/>
    </source>
</evidence>
<dbReference type="RefSeq" id="WP_064038997.1">
    <property type="nucleotide sequence ID" value="NZ_LUUJ01000008.1"/>
</dbReference>